<feature type="active site" evidence="7">
    <location>
        <position position="156"/>
    </location>
</feature>
<dbReference type="GO" id="GO:0009002">
    <property type="term" value="F:serine-type D-Ala-D-Ala carboxypeptidase activity"/>
    <property type="evidence" value="ECO:0007669"/>
    <property type="project" value="UniProtKB-EC"/>
</dbReference>
<dbReference type="GO" id="GO:0071555">
    <property type="term" value="P:cell wall organization"/>
    <property type="evidence" value="ECO:0007669"/>
    <property type="project" value="UniProtKB-KW"/>
</dbReference>
<keyword evidence="2 11" id="KW-0732">Signal</keyword>
<evidence type="ECO:0000256" key="4">
    <source>
        <dbReference type="ARBA" id="ARBA00022960"/>
    </source>
</evidence>
<dbReference type="EC" id="3.4.16.4" evidence="13"/>
<proteinExistence type="inferred from homology"/>
<evidence type="ECO:0000256" key="2">
    <source>
        <dbReference type="ARBA" id="ARBA00022729"/>
    </source>
</evidence>
<feature type="active site" description="Acyl-ester intermediate" evidence="7">
    <location>
        <position position="101"/>
    </location>
</feature>
<dbReference type="InterPro" id="IPR018044">
    <property type="entry name" value="Peptidase_S11"/>
</dbReference>
<keyword evidence="6" id="KW-0961">Cell wall biogenesis/degradation</keyword>
<feature type="signal peptide" evidence="11">
    <location>
        <begin position="1"/>
        <end position="29"/>
    </location>
</feature>
<dbReference type="GO" id="GO:0009252">
    <property type="term" value="P:peptidoglycan biosynthetic process"/>
    <property type="evidence" value="ECO:0007669"/>
    <property type="project" value="UniProtKB-KW"/>
</dbReference>
<dbReference type="PANTHER" id="PTHR21581">
    <property type="entry name" value="D-ALANYL-D-ALANINE CARBOXYPEPTIDASE"/>
    <property type="match status" value="1"/>
</dbReference>
<sequence length="320" mass="34902">MKFPRRSAFRWQWQLWTALLLCVCTTALAAPTSKSSKKKKSSGKAKKSQVVRKAQPPEPAEPEILPGGIPNTRAQSVIVIDARSGEVLYEKNADQHRAPASTQKLLTALIVAERGYLDQPITIMPSDTLAAPTKLYLKPGDTYRKIDLIRALLVKSPNDVARALARDYAGSPEAFAEVMNQRARAAGAMNSSFRNPNGLPDPGQFSTARDLAMIARAAYANPTIRSAVSMPNYVFRFADGRTRELENTNKVLKRLPYCNGMKTGYTDAAGSCLISSASRPGRDVIAVFLGHTKPRIWQDSAAFLTWALWNGAPAVAGSLQ</sequence>
<evidence type="ECO:0000256" key="9">
    <source>
        <dbReference type="RuleBase" id="RU004016"/>
    </source>
</evidence>
<keyword evidence="13" id="KW-0121">Carboxypeptidase</keyword>
<evidence type="ECO:0000256" key="11">
    <source>
        <dbReference type="SAM" id="SignalP"/>
    </source>
</evidence>
<dbReference type="PANTHER" id="PTHR21581:SF6">
    <property type="entry name" value="TRAFFICKING PROTEIN PARTICLE COMPLEX SUBUNIT 12"/>
    <property type="match status" value="1"/>
</dbReference>
<feature type="region of interest" description="Disordered" evidence="10">
    <location>
        <begin position="33"/>
        <end position="69"/>
    </location>
</feature>
<evidence type="ECO:0000256" key="8">
    <source>
        <dbReference type="PIRSR" id="PIRSR618044-2"/>
    </source>
</evidence>
<keyword evidence="4" id="KW-0133">Cell shape</keyword>
<feature type="binding site" evidence="8">
    <location>
        <position position="262"/>
    </location>
    <ligand>
        <name>substrate</name>
    </ligand>
</feature>
<gene>
    <name evidence="13" type="ORF">AVDCRST_MAG42-2085</name>
</gene>
<evidence type="ECO:0000256" key="5">
    <source>
        <dbReference type="ARBA" id="ARBA00022984"/>
    </source>
</evidence>
<dbReference type="Pfam" id="PF00768">
    <property type="entry name" value="Peptidase_S11"/>
    <property type="match status" value="1"/>
</dbReference>
<protein>
    <submittedName>
        <fullName evidence="13">D-alanyl-D-alanine carboxypeptidase</fullName>
        <ecNumber evidence="13">3.4.16.4</ecNumber>
    </submittedName>
</protein>
<dbReference type="InterPro" id="IPR001967">
    <property type="entry name" value="Peptidase_S11_N"/>
</dbReference>
<dbReference type="SUPFAM" id="SSF56601">
    <property type="entry name" value="beta-lactamase/transpeptidase-like"/>
    <property type="match status" value="1"/>
</dbReference>
<feature type="domain" description="Peptidase S11 D-alanyl-D-alanine carboxypeptidase A N-terminal" evidence="12">
    <location>
        <begin position="70"/>
        <end position="291"/>
    </location>
</feature>
<evidence type="ECO:0000256" key="7">
    <source>
        <dbReference type="PIRSR" id="PIRSR618044-1"/>
    </source>
</evidence>
<keyword evidence="3 13" id="KW-0378">Hydrolase</keyword>
<organism evidence="13">
    <name type="scientific">uncultured Chthoniobacterales bacterium</name>
    <dbReference type="NCBI Taxonomy" id="1836801"/>
    <lineage>
        <taxon>Bacteria</taxon>
        <taxon>Pseudomonadati</taxon>
        <taxon>Verrucomicrobiota</taxon>
        <taxon>Spartobacteria</taxon>
        <taxon>Chthoniobacterales</taxon>
        <taxon>environmental samples</taxon>
    </lineage>
</organism>
<evidence type="ECO:0000313" key="13">
    <source>
        <dbReference type="EMBL" id="CAA9247936.1"/>
    </source>
</evidence>
<dbReference type="AlphaFoldDB" id="A0A6J4IEB3"/>
<feature type="compositionally biased region" description="Basic residues" evidence="10">
    <location>
        <begin position="35"/>
        <end position="50"/>
    </location>
</feature>
<evidence type="ECO:0000256" key="6">
    <source>
        <dbReference type="ARBA" id="ARBA00023316"/>
    </source>
</evidence>
<dbReference type="GO" id="GO:0008360">
    <property type="term" value="P:regulation of cell shape"/>
    <property type="evidence" value="ECO:0007669"/>
    <property type="project" value="UniProtKB-KW"/>
</dbReference>
<accession>A0A6J4IEB3</accession>
<evidence type="ECO:0000256" key="3">
    <source>
        <dbReference type="ARBA" id="ARBA00022801"/>
    </source>
</evidence>
<dbReference type="GO" id="GO:0006508">
    <property type="term" value="P:proteolysis"/>
    <property type="evidence" value="ECO:0007669"/>
    <property type="project" value="InterPro"/>
</dbReference>
<keyword evidence="5" id="KW-0573">Peptidoglycan synthesis</keyword>
<feature type="chain" id="PRO_5026935945" evidence="11">
    <location>
        <begin position="30"/>
        <end position="320"/>
    </location>
</feature>
<dbReference type="PRINTS" id="PR00725">
    <property type="entry name" value="DADACBPTASE1"/>
</dbReference>
<comment type="similarity">
    <text evidence="1 9">Belongs to the peptidase S11 family.</text>
</comment>
<keyword evidence="13" id="KW-0645">Protease</keyword>
<evidence type="ECO:0000259" key="12">
    <source>
        <dbReference type="Pfam" id="PF00768"/>
    </source>
</evidence>
<feature type="active site" description="Proton acceptor" evidence="7">
    <location>
        <position position="104"/>
    </location>
</feature>
<evidence type="ECO:0000256" key="1">
    <source>
        <dbReference type="ARBA" id="ARBA00007164"/>
    </source>
</evidence>
<name>A0A6J4IEB3_9BACT</name>
<dbReference type="InterPro" id="IPR012338">
    <property type="entry name" value="Beta-lactam/transpept-like"/>
</dbReference>
<evidence type="ECO:0000256" key="10">
    <source>
        <dbReference type="SAM" id="MobiDB-lite"/>
    </source>
</evidence>
<dbReference type="EMBL" id="CADCTA010000076">
    <property type="protein sequence ID" value="CAA9247936.1"/>
    <property type="molecule type" value="Genomic_DNA"/>
</dbReference>
<dbReference type="Gene3D" id="3.40.710.10">
    <property type="entry name" value="DD-peptidase/beta-lactamase superfamily"/>
    <property type="match status" value="1"/>
</dbReference>
<reference evidence="13" key="1">
    <citation type="submission" date="2020-02" db="EMBL/GenBank/DDBJ databases">
        <authorList>
            <person name="Meier V. D."/>
        </authorList>
    </citation>
    <scope>NUCLEOTIDE SEQUENCE</scope>
    <source>
        <strain evidence="13">AVDCRST_MAG42</strain>
    </source>
</reference>